<protein>
    <submittedName>
        <fullName evidence="4">Epithelial splicing regulatory protein 1</fullName>
    </submittedName>
</protein>
<accession>A0A093VGL2</accession>
<feature type="domain" description="RRM" evidence="3">
    <location>
        <begin position="152"/>
        <end position="218"/>
    </location>
</feature>
<keyword evidence="1" id="KW-0175">Coiled coil</keyword>
<feature type="region of interest" description="Disordered" evidence="2">
    <location>
        <begin position="709"/>
        <end position="753"/>
    </location>
</feature>
<evidence type="ECO:0000256" key="2">
    <source>
        <dbReference type="SAM" id="MobiDB-lite"/>
    </source>
</evidence>
<evidence type="ECO:0000259" key="3">
    <source>
        <dbReference type="Pfam" id="PF00076"/>
    </source>
</evidence>
<sequence>MYCQVPGLSARRGPFEAKGQSRYGAGPYMLPSMRNQIFAAGSQFTQANHQQYHAQPQIQPQQQANSPLRNQVNHRQVYGHQMEQFLNEQRKQIQQQMEQRMAVQRKIDQQNTDKFEVSQVQARLGNEACKVQNFPFKDMASDQQPKEHGIVKISNLPYAVTRHEIHQLMGRHAGILGPDLGGGIHIIMERSTAKTMDAFVEFETQKDAEAAARRLSFTESGRYPRLGTRHVDITLSSQDELLHDLFPRAKCVEWQNGMPKLLANADPYSAGFQGFLTNEEIRGLVSHALVPARFPWFATSMYTVADRDELYQAAVQQILELCERVKQCRIIGLNESLLVDLLRAGVKCPAFNERQKFCLIAAAEMPAFSPIVRRSHFEFWPFDCLAKDSSASEYDVMYYAQLTRKALGTCDKDNLIIPNNWQNRAGLMKESPWGHLWIEWNFHNKITTFEDASKVELQLASDLIRTALNAENQNTTQPFTEPMILSSPAPAQHILKHQSVPIQDPWVKDATKREVLSHDSASPQFCDPKIMSNTNSDDDESLTSALQAVRLRSGTSSTFSGAVSQFSSSNGSLVTNESDIYGVSLENKPRYRHQHSQSVSAAVPLTAQPDLKGSVPVRRRGSISIPPTIQSISGFSDDHDQILLSHPANRVSQAGALFSADVGVGHGVNPNESHNVNTLMLQHGIWSTTASDGVTYAAPNKNAFASTEADNIDRGGRPSRHASNPSVSSQQRGLSVLSEDEEDVVSKNTAIKS</sequence>
<feature type="compositionally biased region" description="Polar residues" evidence="2">
    <location>
        <begin position="721"/>
        <end position="733"/>
    </location>
</feature>
<dbReference type="Pfam" id="PF00076">
    <property type="entry name" value="RRM_1"/>
    <property type="match status" value="1"/>
</dbReference>
<comment type="caution">
    <text evidence="4">The sequence shown here is derived from an EMBL/GenBank/DDBJ whole genome shotgun (WGS) entry which is preliminary data.</text>
</comment>
<dbReference type="Gene3D" id="3.30.70.330">
    <property type="match status" value="1"/>
</dbReference>
<dbReference type="EMBL" id="JPOX01000010">
    <property type="protein sequence ID" value="KFX49109.1"/>
    <property type="molecule type" value="Genomic_DNA"/>
</dbReference>
<gene>
    <name evidence="4" type="ORF">GQ26_0101420</name>
</gene>
<evidence type="ECO:0000256" key="1">
    <source>
        <dbReference type="SAM" id="Coils"/>
    </source>
</evidence>
<dbReference type="HOGENOM" id="CLU_369680_0_0_1"/>
<dbReference type="InterPro" id="IPR012677">
    <property type="entry name" value="Nucleotide-bd_a/b_plait_sf"/>
</dbReference>
<dbReference type="eggNOG" id="ENOG502RY8V">
    <property type="taxonomic scope" value="Eukaryota"/>
</dbReference>
<name>A0A093VGL2_TALMA</name>
<proteinExistence type="predicted"/>
<evidence type="ECO:0000313" key="4">
    <source>
        <dbReference type="EMBL" id="KFX49109.1"/>
    </source>
</evidence>
<dbReference type="InterPro" id="IPR035979">
    <property type="entry name" value="RBD_domain_sf"/>
</dbReference>
<feature type="coiled-coil region" evidence="1">
    <location>
        <begin position="86"/>
        <end position="113"/>
    </location>
</feature>
<dbReference type="InterPro" id="IPR000504">
    <property type="entry name" value="RRM_dom"/>
</dbReference>
<feature type="region of interest" description="Disordered" evidence="2">
    <location>
        <begin position="518"/>
        <end position="541"/>
    </location>
</feature>
<dbReference type="AlphaFoldDB" id="A0A093VGL2"/>
<dbReference type="SUPFAM" id="SSF54928">
    <property type="entry name" value="RNA-binding domain, RBD"/>
    <property type="match status" value="1"/>
</dbReference>
<organism evidence="4">
    <name type="scientific">Talaromyces marneffei PM1</name>
    <dbReference type="NCBI Taxonomy" id="1077442"/>
    <lineage>
        <taxon>Eukaryota</taxon>
        <taxon>Fungi</taxon>
        <taxon>Dikarya</taxon>
        <taxon>Ascomycota</taxon>
        <taxon>Pezizomycotina</taxon>
        <taxon>Eurotiomycetes</taxon>
        <taxon>Eurotiomycetidae</taxon>
        <taxon>Eurotiales</taxon>
        <taxon>Trichocomaceae</taxon>
        <taxon>Talaromyces</taxon>
        <taxon>Talaromyces sect. Talaromyces</taxon>
    </lineage>
</organism>
<reference evidence="4" key="1">
    <citation type="journal article" date="2014" name="PLoS Genet.">
        <title>Signature Gene Expression Reveals Novel Clues to the Molecular Mechanisms of Dimorphic Transition in Penicillium marneffei.</title>
        <authorList>
            <person name="Yang E."/>
            <person name="Wang G."/>
            <person name="Cai J."/>
            <person name="Woo P.C."/>
            <person name="Lau S.K."/>
            <person name="Yuen K.-Y."/>
            <person name="Chow W.-N."/>
            <person name="Lin X."/>
        </authorList>
    </citation>
    <scope>NUCLEOTIDE SEQUENCE [LARGE SCALE GENOMIC DNA]</scope>
    <source>
        <strain evidence="4">PM1</strain>
    </source>
</reference>
<dbReference type="GO" id="GO:0003723">
    <property type="term" value="F:RNA binding"/>
    <property type="evidence" value="ECO:0007669"/>
    <property type="project" value="InterPro"/>
</dbReference>